<dbReference type="Gene3D" id="1.10.560.10">
    <property type="entry name" value="GroEL-like equatorial domain"/>
    <property type="match status" value="1"/>
</dbReference>
<evidence type="ECO:0000313" key="2">
    <source>
        <dbReference type="Ensembl" id="ENSEBUP00000003240.1"/>
    </source>
</evidence>
<protein>
    <submittedName>
        <fullName evidence="2">McKusick-Kaufman syndrome</fullName>
    </submittedName>
</protein>
<dbReference type="GO" id="GO:0006457">
    <property type="term" value="P:protein folding"/>
    <property type="evidence" value="ECO:0007669"/>
    <property type="project" value="InterPro"/>
</dbReference>
<dbReference type="GO" id="GO:0060271">
    <property type="term" value="P:cilium assembly"/>
    <property type="evidence" value="ECO:0007669"/>
    <property type="project" value="InterPro"/>
</dbReference>
<dbReference type="OMA" id="LFVCQKV"/>
<comment type="similarity">
    <text evidence="1">Belongs to the TCP-1 chaperonin family.</text>
</comment>
<dbReference type="Gene3D" id="3.30.260.10">
    <property type="entry name" value="TCP-1-like chaperonin intermediate domain"/>
    <property type="match status" value="1"/>
</dbReference>
<dbReference type="GO" id="GO:0005524">
    <property type="term" value="F:ATP binding"/>
    <property type="evidence" value="ECO:0007669"/>
    <property type="project" value="InterPro"/>
</dbReference>
<dbReference type="Pfam" id="PF00118">
    <property type="entry name" value="Cpn60_TCP1"/>
    <property type="match status" value="1"/>
</dbReference>
<dbReference type="InterPro" id="IPR002194">
    <property type="entry name" value="Chaperonin_TCP-1_CS"/>
</dbReference>
<dbReference type="GeneTree" id="ENSGT00390000007214"/>
<dbReference type="GO" id="GO:0051131">
    <property type="term" value="P:chaperone-mediated protein complex assembly"/>
    <property type="evidence" value="ECO:0007669"/>
    <property type="project" value="TreeGrafter"/>
</dbReference>
<dbReference type="InterPro" id="IPR027410">
    <property type="entry name" value="TCP-1-like_intermed_sf"/>
</dbReference>
<dbReference type="GO" id="GO:1902636">
    <property type="term" value="C:kinociliary basal body"/>
    <property type="evidence" value="ECO:0007669"/>
    <property type="project" value="TreeGrafter"/>
</dbReference>
<dbReference type="Proteomes" id="UP000694388">
    <property type="component" value="Unplaced"/>
</dbReference>
<dbReference type="SUPFAM" id="SSF52029">
    <property type="entry name" value="GroEL apical domain-like"/>
    <property type="match status" value="1"/>
</dbReference>
<evidence type="ECO:0000256" key="1">
    <source>
        <dbReference type="ARBA" id="ARBA00008020"/>
    </source>
</evidence>
<keyword evidence="3" id="KW-1185">Reference proteome</keyword>
<dbReference type="GO" id="GO:0005634">
    <property type="term" value="C:nucleus"/>
    <property type="evidence" value="ECO:0007669"/>
    <property type="project" value="TreeGrafter"/>
</dbReference>
<dbReference type="InterPro" id="IPR027409">
    <property type="entry name" value="GroEL-like_apical_dom_sf"/>
</dbReference>
<dbReference type="InterPro" id="IPR002423">
    <property type="entry name" value="Cpn60/GroEL/TCP-1"/>
</dbReference>
<name>A0A8C4N720_EPTBU</name>
<reference evidence="2" key="1">
    <citation type="submission" date="2025-08" db="UniProtKB">
        <authorList>
            <consortium name="Ensembl"/>
        </authorList>
    </citation>
    <scope>IDENTIFICATION</scope>
</reference>
<sequence length="534" mass="57873">LSRRKAALGKLYKVARSSYGPNGKIKLIHNGLGGITVASSASQVLLPALDRGDMLSRFLLESARAHVQRCSDGGLFVLLFSVMLVQGCLHLGLESIIQLCQLCVEYLQSDCCRCRVQVDLSNLEQLLSLTRTVMMSKPACLLTAEEAETMTHLVLQAFLRTVPDGANAGQGLGMTVLISVLGCGVEASRVLPGLLVNTTTQVDHFASLQVPKEFLVAVVSTSLAGDILEGGDEVLSYEVPLGMDEEQAVLSMLFRFGEWIVAAGVRLMVCQRVVHPLLMQVLQDKGIVVLHRLGLEVMDPLLRLTGARPIGSFFSEPESTTYGVLRSLEPVKIGCKDFLLLQTSRSVPVCTLVLCHRTDASLNELKIVCKVAEHLLQLVLKQSYALFGGGCTESHLATFVRHQVCSHLTRWAVKVLFAQNFASSLENVAKSLKPDGFLHLVDNKYVNNSSLMVSTLEGLHCACGLAVANSNLSWCTLGPTETERKFEGQALPATLPSPLLLDSFSARINALLVAVETASVILETKLIIEESHLS</sequence>
<proteinExistence type="inferred from homology"/>
<dbReference type="PANTHER" id="PTHR46787">
    <property type="entry name" value="SYNDROMES PUTATIVE CHAPERONIN-RELATED"/>
    <property type="match status" value="1"/>
</dbReference>
<dbReference type="PANTHER" id="PTHR46787:SF1">
    <property type="entry name" value="MOLECULAR CHAPERONE MKKS"/>
    <property type="match status" value="1"/>
</dbReference>
<dbReference type="Gene3D" id="3.50.7.10">
    <property type="entry name" value="GroEL"/>
    <property type="match status" value="1"/>
</dbReference>
<dbReference type="PROSITE" id="PS00750">
    <property type="entry name" value="TCP1_1"/>
    <property type="match status" value="1"/>
</dbReference>
<dbReference type="GO" id="GO:0032502">
    <property type="term" value="P:developmental process"/>
    <property type="evidence" value="ECO:0007669"/>
    <property type="project" value="TreeGrafter"/>
</dbReference>
<dbReference type="InterPro" id="IPR027413">
    <property type="entry name" value="GROEL-like_equatorial_sf"/>
</dbReference>
<organism evidence="2 3">
    <name type="scientific">Eptatretus burgeri</name>
    <name type="common">Inshore hagfish</name>
    <dbReference type="NCBI Taxonomy" id="7764"/>
    <lineage>
        <taxon>Eukaryota</taxon>
        <taxon>Metazoa</taxon>
        <taxon>Chordata</taxon>
        <taxon>Craniata</taxon>
        <taxon>Vertebrata</taxon>
        <taxon>Cyclostomata</taxon>
        <taxon>Myxini</taxon>
        <taxon>Myxiniformes</taxon>
        <taxon>Myxinidae</taxon>
        <taxon>Eptatretinae</taxon>
        <taxon>Eptatretus</taxon>
    </lineage>
</organism>
<evidence type="ECO:0000313" key="3">
    <source>
        <dbReference type="Proteomes" id="UP000694388"/>
    </source>
</evidence>
<dbReference type="InterPro" id="IPR028790">
    <property type="entry name" value="MKKS"/>
</dbReference>
<dbReference type="GO" id="GO:0005737">
    <property type="term" value="C:cytoplasm"/>
    <property type="evidence" value="ECO:0007669"/>
    <property type="project" value="TreeGrafter"/>
</dbReference>
<dbReference type="GO" id="GO:0051082">
    <property type="term" value="F:unfolded protein binding"/>
    <property type="evidence" value="ECO:0007669"/>
    <property type="project" value="InterPro"/>
</dbReference>
<reference evidence="2" key="2">
    <citation type="submission" date="2025-09" db="UniProtKB">
        <authorList>
            <consortium name="Ensembl"/>
        </authorList>
    </citation>
    <scope>IDENTIFICATION</scope>
</reference>
<dbReference type="AlphaFoldDB" id="A0A8C4N720"/>
<dbReference type="GO" id="GO:0016887">
    <property type="term" value="F:ATP hydrolysis activity"/>
    <property type="evidence" value="ECO:0007669"/>
    <property type="project" value="InterPro"/>
</dbReference>
<accession>A0A8C4N720</accession>
<dbReference type="SUPFAM" id="SSF48592">
    <property type="entry name" value="GroEL equatorial domain-like"/>
    <property type="match status" value="1"/>
</dbReference>
<dbReference type="Ensembl" id="ENSEBUT00000003606.1">
    <property type="protein sequence ID" value="ENSEBUP00000003240.1"/>
    <property type="gene ID" value="ENSEBUG00000002346.1"/>
</dbReference>